<dbReference type="Gene3D" id="3.30.230.10">
    <property type="match status" value="1"/>
</dbReference>
<dbReference type="Gene3D" id="3.40.50.300">
    <property type="entry name" value="P-loop containing nucleotide triphosphate hydrolases"/>
    <property type="match status" value="1"/>
</dbReference>
<dbReference type="SUPFAM" id="SSF54211">
    <property type="entry name" value="Ribosomal protein S5 domain 2-like"/>
    <property type="match status" value="1"/>
</dbReference>
<dbReference type="InterPro" id="IPR000523">
    <property type="entry name" value="Mg_chelatse_chII-like_cat_dom"/>
</dbReference>
<dbReference type="Pfam" id="PF01078">
    <property type="entry name" value="Mg_chelatase"/>
    <property type="match status" value="1"/>
</dbReference>
<dbReference type="eggNOG" id="COG0606">
    <property type="taxonomic scope" value="Bacteria"/>
</dbReference>
<dbReference type="Pfam" id="PF13335">
    <property type="entry name" value="Mg_chelatase_C"/>
    <property type="match status" value="1"/>
</dbReference>
<evidence type="ECO:0000313" key="4">
    <source>
        <dbReference type="Proteomes" id="UP000028701"/>
    </source>
</evidence>
<dbReference type="PANTHER" id="PTHR32039">
    <property type="entry name" value="MAGNESIUM-CHELATASE SUBUNIT CHLI"/>
    <property type="match status" value="1"/>
</dbReference>
<dbReference type="Proteomes" id="UP000028701">
    <property type="component" value="Unassembled WGS sequence"/>
</dbReference>
<dbReference type="SMART" id="SM00382">
    <property type="entry name" value="AAA"/>
    <property type="match status" value="1"/>
</dbReference>
<dbReference type="InterPro" id="IPR003593">
    <property type="entry name" value="AAA+_ATPase"/>
</dbReference>
<dbReference type="Pfam" id="PF13541">
    <property type="entry name" value="ChlI"/>
    <property type="match status" value="1"/>
</dbReference>
<accession>A0A081CUP8</accession>
<dbReference type="NCBIfam" id="TIGR00368">
    <property type="entry name" value="YifB family Mg chelatase-like AAA ATPase"/>
    <property type="match status" value="1"/>
</dbReference>
<evidence type="ECO:0000313" key="3">
    <source>
        <dbReference type="EMBL" id="GAK70394.1"/>
    </source>
</evidence>
<dbReference type="InterPro" id="IPR020568">
    <property type="entry name" value="Ribosomal_Su5_D2-typ_SF"/>
</dbReference>
<feature type="domain" description="AAA+ ATPase" evidence="2">
    <location>
        <begin position="234"/>
        <end position="416"/>
    </location>
</feature>
<dbReference type="InterPro" id="IPR045006">
    <property type="entry name" value="CHLI-like"/>
</dbReference>
<evidence type="ECO:0000256" key="1">
    <source>
        <dbReference type="ARBA" id="ARBA00006354"/>
    </source>
</evidence>
<proteinExistence type="inferred from homology"/>
<gene>
    <name evidence="3" type="ORF">RRU01S_11_00470</name>
</gene>
<dbReference type="SUPFAM" id="SSF52540">
    <property type="entry name" value="P-loop containing nucleoside triphosphate hydrolases"/>
    <property type="match status" value="1"/>
</dbReference>
<dbReference type="InterPro" id="IPR027417">
    <property type="entry name" value="P-loop_NTPase"/>
</dbReference>
<organism evidence="3 4">
    <name type="scientific">Agrobacterium rubi TR3 = NBRC 13261</name>
    <dbReference type="NCBI Taxonomy" id="1368415"/>
    <lineage>
        <taxon>Bacteria</taxon>
        <taxon>Pseudomonadati</taxon>
        <taxon>Pseudomonadota</taxon>
        <taxon>Alphaproteobacteria</taxon>
        <taxon>Hyphomicrobiales</taxon>
        <taxon>Rhizobiaceae</taxon>
        <taxon>Rhizobium/Agrobacterium group</taxon>
        <taxon>Agrobacterium</taxon>
    </lineage>
</organism>
<comment type="similarity">
    <text evidence="1">Belongs to the Mg-chelatase subunits D/I family. ComM subfamily.</text>
</comment>
<name>A0A081CUP8_9HYPH</name>
<protein>
    <submittedName>
        <fullName evidence="3">Magnesium chelatase family protein</fullName>
    </submittedName>
</protein>
<dbReference type="InterPro" id="IPR004482">
    <property type="entry name" value="Mg_chelat-rel"/>
</dbReference>
<dbReference type="PANTHER" id="PTHR32039:SF7">
    <property type="entry name" value="COMPETENCE PROTEIN COMM"/>
    <property type="match status" value="1"/>
</dbReference>
<dbReference type="CDD" id="cd00009">
    <property type="entry name" value="AAA"/>
    <property type="match status" value="1"/>
</dbReference>
<dbReference type="EMBL" id="BBJU01000011">
    <property type="protein sequence ID" value="GAK70394.1"/>
    <property type="molecule type" value="Genomic_DNA"/>
</dbReference>
<dbReference type="GO" id="GO:0005524">
    <property type="term" value="F:ATP binding"/>
    <property type="evidence" value="ECO:0007669"/>
    <property type="project" value="InterPro"/>
</dbReference>
<dbReference type="InterPro" id="IPR014721">
    <property type="entry name" value="Ribsml_uS5_D2-typ_fold_subgr"/>
</dbReference>
<reference evidence="3 4" key="1">
    <citation type="submission" date="2014-08" db="EMBL/GenBank/DDBJ databases">
        <title>Whole genome shotgun sequence of Rhizobium rubi NBRC 13261.</title>
        <authorList>
            <person name="Katano-Makiyama Y."/>
            <person name="Hosoyama A."/>
            <person name="Hashimoto M."/>
            <person name="Hosoyama Y."/>
            <person name="Noguchi M."/>
            <person name="Tsuchikane K."/>
            <person name="Uohara A."/>
            <person name="Ohji S."/>
            <person name="Ichikawa N."/>
            <person name="Kimura A."/>
            <person name="Yamazoe A."/>
            <person name="Fujita N."/>
        </authorList>
    </citation>
    <scope>NUCLEOTIDE SEQUENCE [LARGE SCALE GENOMIC DNA]</scope>
    <source>
        <strain evidence="3 4">NBRC 13261</strain>
    </source>
</reference>
<dbReference type="InterPro" id="IPR025158">
    <property type="entry name" value="Mg_chelat-rel_C"/>
</dbReference>
<dbReference type="AlphaFoldDB" id="A0A081CUP8"/>
<sequence>MCKVAWADTYTLDCVFSKVRLLGAYMVARVNTVAFQGIEGVPVEVQVMVAPGKVGMQIVGLPDKAVAESRERVQAALHASGLALPAKKVTVNLAPADLPKEGSHFDLPIALGLMAALGAIPAEALNAYVVLGELNLDGTIGAVSGALPAAIGANAQGKGLICPADSGGEAAWAGAEFDILAPRSLIALANHFRGTQRLSRPLAAIRANPANLPDLADIKGQESAKRALEVAAAGGHNLLMVGPPGSGKSMLASRLPSILPPLSAAELLEVSMVHSIAGQLSGGKLSDRRPFRTPHHSATMAALVGGGLRARPGEASLAHHGILFLDEFPEFSPQALDALRQPLETGECIIARANHRVSYPAQIQLVAAMNPCKCGMAGEPGFTCARGPRCVTDYQQRISGPLMDRIDIRIEVPAVSAADLIRPMAAEASADVARRVARARDLQQDRFAAAGFTGIRTNARCSTALIEKFGEPDAPGLQLLRDAAEKLKFSARGYHRILKVARTLADLDDKATVTRIHLAEAISYRIAGERLTAAA</sequence>
<evidence type="ECO:0000259" key="2">
    <source>
        <dbReference type="SMART" id="SM00382"/>
    </source>
</evidence>
<comment type="caution">
    <text evidence="3">The sequence shown here is derived from an EMBL/GenBank/DDBJ whole genome shotgun (WGS) entry which is preliminary data.</text>
</comment>